<protein>
    <submittedName>
        <fullName evidence="2">Uncharacterized protein</fullName>
    </submittedName>
</protein>
<keyword evidence="3" id="KW-1185">Reference proteome</keyword>
<evidence type="ECO:0000313" key="3">
    <source>
        <dbReference type="Proteomes" id="UP000039865"/>
    </source>
</evidence>
<feature type="region of interest" description="Disordered" evidence="1">
    <location>
        <begin position="561"/>
        <end position="583"/>
    </location>
</feature>
<evidence type="ECO:0000313" key="2">
    <source>
        <dbReference type="EMBL" id="CDW83381.1"/>
    </source>
</evidence>
<name>A0A078ANA8_STYLE</name>
<dbReference type="AlphaFoldDB" id="A0A078ANA8"/>
<sequence length="583" mass="68796">MGIHNTVLFEQRKSVDNRYRSSENKQRQQEFKHQKTMQLQNIKDKNKVVQLERMVTRMQEREEKLKLISKDKRQTLKSSNIQQNQSPSVLIQQNKATFIHQNTDDKTSKLHTDSSYNSLDSISDKKHSNNKNIVNGMQQKVLKEQSLLKSQVKANKTQILSPQNISNKKLNIPNLQIPKRTLDMITDLKKSAKHNRNITQSFLDSNKLPSQIEVIQSPTYKIINLKQMSTFDNDRRAKSQIKPPRNKDLSNLNMTQEKFLPNLNQENQVFKQSRNMNKTQYHPKYNNQSQTDKVKQKIKDFNSKMSFMDQTPLLKQSTIQIVDQSVRNGSLQSTERKTERLIDGSIGSQSPGLNKQADESQMKTMKDFSQMSQTISSFFMTNRRNNTSAFQKLKNETQTSFYEKVKKIRERKRQQSQREELQPQMINIMSIENKTPRLNDYDIREKLRQYPVSNSKMNQYNLKQQASLISKNILDSCKKIIIENQADSPVRQLDLKLYLEEFKQERFNRTLEILRDLEYTDSRQMKKLFNYKLTGVMEHEQEAREVCYEYKYGIMDPSRQVAQTEKQNHIKRQSSQKNKTRDV</sequence>
<accession>A0A078ANA8</accession>
<dbReference type="EMBL" id="CCKQ01011806">
    <property type="protein sequence ID" value="CDW83381.1"/>
    <property type="molecule type" value="Genomic_DNA"/>
</dbReference>
<proteinExistence type="predicted"/>
<dbReference type="Proteomes" id="UP000039865">
    <property type="component" value="Unassembled WGS sequence"/>
</dbReference>
<evidence type="ECO:0000256" key="1">
    <source>
        <dbReference type="SAM" id="MobiDB-lite"/>
    </source>
</evidence>
<organism evidence="2 3">
    <name type="scientific">Stylonychia lemnae</name>
    <name type="common">Ciliate</name>
    <dbReference type="NCBI Taxonomy" id="5949"/>
    <lineage>
        <taxon>Eukaryota</taxon>
        <taxon>Sar</taxon>
        <taxon>Alveolata</taxon>
        <taxon>Ciliophora</taxon>
        <taxon>Intramacronucleata</taxon>
        <taxon>Spirotrichea</taxon>
        <taxon>Stichotrichia</taxon>
        <taxon>Sporadotrichida</taxon>
        <taxon>Oxytrichidae</taxon>
        <taxon>Stylonychinae</taxon>
        <taxon>Stylonychia</taxon>
    </lineage>
</organism>
<gene>
    <name evidence="2" type="primary">Contig7345.g7845</name>
    <name evidence="2" type="ORF">STYLEM_12426</name>
</gene>
<feature type="compositionally biased region" description="Basic and acidic residues" evidence="1">
    <location>
        <begin position="102"/>
        <end position="112"/>
    </location>
</feature>
<reference evidence="2 3" key="1">
    <citation type="submission" date="2014-06" db="EMBL/GenBank/DDBJ databases">
        <authorList>
            <person name="Swart Estienne"/>
        </authorList>
    </citation>
    <scope>NUCLEOTIDE SEQUENCE [LARGE SCALE GENOMIC DNA]</scope>
    <source>
        <strain evidence="2 3">130c</strain>
    </source>
</reference>
<feature type="region of interest" description="Disordered" evidence="1">
    <location>
        <begin position="100"/>
        <end position="130"/>
    </location>
</feature>
<dbReference type="OrthoDB" id="327554at2759"/>
<dbReference type="InParanoid" id="A0A078ANA8"/>